<name>A0A183L3C0_9TREM</name>
<dbReference type="EMBL" id="UZAK01047564">
    <property type="protein sequence ID" value="VDP76713.1"/>
    <property type="molecule type" value="Genomic_DNA"/>
</dbReference>
<keyword evidence="2" id="KW-1185">Reference proteome</keyword>
<dbReference type="Proteomes" id="UP000279833">
    <property type="component" value="Unassembled WGS sequence"/>
</dbReference>
<accession>A0A183L3C0</accession>
<organism evidence="3">
    <name type="scientific">Schistosoma curassoni</name>
    <dbReference type="NCBI Taxonomy" id="6186"/>
    <lineage>
        <taxon>Eukaryota</taxon>
        <taxon>Metazoa</taxon>
        <taxon>Spiralia</taxon>
        <taxon>Lophotrochozoa</taxon>
        <taxon>Platyhelminthes</taxon>
        <taxon>Trematoda</taxon>
        <taxon>Digenea</taxon>
        <taxon>Strigeidida</taxon>
        <taxon>Schistosomatoidea</taxon>
        <taxon>Schistosomatidae</taxon>
        <taxon>Schistosoma</taxon>
    </lineage>
</organism>
<dbReference type="AlphaFoldDB" id="A0A183L3C0"/>
<reference evidence="1 2" key="2">
    <citation type="submission" date="2018-11" db="EMBL/GenBank/DDBJ databases">
        <authorList>
            <consortium name="Pathogen Informatics"/>
        </authorList>
    </citation>
    <scope>NUCLEOTIDE SEQUENCE [LARGE SCALE GENOMIC DNA]</scope>
    <source>
        <strain evidence="1">Dakar</strain>
        <strain evidence="2">Dakar, Senegal</strain>
    </source>
</reference>
<gene>
    <name evidence="1" type="ORF">SCUD_LOCUS21828</name>
</gene>
<dbReference type="WBParaSite" id="SCUD_0002183101-mRNA-1">
    <property type="protein sequence ID" value="SCUD_0002183101-mRNA-1"/>
    <property type="gene ID" value="SCUD_0002183101"/>
</dbReference>
<reference evidence="3" key="1">
    <citation type="submission" date="2016-06" db="UniProtKB">
        <authorList>
            <consortium name="WormBaseParasite"/>
        </authorList>
    </citation>
    <scope>IDENTIFICATION</scope>
</reference>
<evidence type="ECO:0000313" key="2">
    <source>
        <dbReference type="Proteomes" id="UP000279833"/>
    </source>
</evidence>
<evidence type="ECO:0000313" key="3">
    <source>
        <dbReference type="WBParaSite" id="SCUD_0002183101-mRNA-1"/>
    </source>
</evidence>
<protein>
    <submittedName>
        <fullName evidence="3">Secreted protein</fullName>
    </submittedName>
</protein>
<evidence type="ECO:0000313" key="1">
    <source>
        <dbReference type="EMBL" id="VDP76713.1"/>
    </source>
</evidence>
<proteinExistence type="predicted"/>
<sequence>MNWRRRLNTGLKNVMLMTTNRLGVLVNLTPWVETLLLSPSWQKLLLIGWKNRTTMTTNQTNVRYRINATVTSRYVNAQIV</sequence>